<proteinExistence type="predicted"/>
<protein>
    <recommendedName>
        <fullName evidence="4">Lipocalin-like domain-containing protein</fullName>
    </recommendedName>
</protein>
<dbReference type="RefSeq" id="WP_160691959.1">
    <property type="nucleotide sequence ID" value="NZ_CP047897.1"/>
</dbReference>
<dbReference type="KEGG" id="nib:GU926_11445"/>
<dbReference type="Proteomes" id="UP000464214">
    <property type="component" value="Chromosome"/>
</dbReference>
<evidence type="ECO:0000313" key="2">
    <source>
        <dbReference type="EMBL" id="QHL88009.1"/>
    </source>
</evidence>
<keyword evidence="1" id="KW-0732">Signal</keyword>
<evidence type="ECO:0008006" key="4">
    <source>
        <dbReference type="Google" id="ProtNLM"/>
    </source>
</evidence>
<name>A0A6P1P063_9BACT</name>
<sequence length="152" mass="16678">MKLNRLSLLLLLAVPFTACEDDDDNAPSLNAQWKLYSSKVLTMGDQSACDYQVKPSDMDGAPSTAACQVDDVYDFSNNKELIIQNGDKKCTPTESATTAKPYERQGDQLMIDGQAYSIVRLTQDTLILSHCTNLPSATGFTNGKVGMKFIRN</sequence>
<dbReference type="EMBL" id="CP047897">
    <property type="protein sequence ID" value="QHL88009.1"/>
    <property type="molecule type" value="Genomic_DNA"/>
</dbReference>
<evidence type="ECO:0000313" key="3">
    <source>
        <dbReference type="Proteomes" id="UP000464214"/>
    </source>
</evidence>
<evidence type="ECO:0000256" key="1">
    <source>
        <dbReference type="SAM" id="SignalP"/>
    </source>
</evidence>
<keyword evidence="3" id="KW-1185">Reference proteome</keyword>
<reference evidence="2 3" key="1">
    <citation type="submission" date="2020-01" db="EMBL/GenBank/DDBJ databases">
        <authorList>
            <person name="Kim M."/>
        </authorList>
    </citation>
    <scope>NUCLEOTIDE SEQUENCE [LARGE SCALE GENOMIC DNA]</scope>
    <source>
        <strain evidence="2 3">BT10</strain>
    </source>
</reference>
<gene>
    <name evidence="2" type="ORF">GU926_11445</name>
</gene>
<accession>A0A6P1P063</accession>
<feature type="signal peptide" evidence="1">
    <location>
        <begin position="1"/>
        <end position="20"/>
    </location>
</feature>
<dbReference type="AlphaFoldDB" id="A0A6P1P063"/>
<organism evidence="2 3">
    <name type="scientific">Nibribacter ruber</name>
    <dbReference type="NCBI Taxonomy" id="2698458"/>
    <lineage>
        <taxon>Bacteria</taxon>
        <taxon>Pseudomonadati</taxon>
        <taxon>Bacteroidota</taxon>
        <taxon>Cytophagia</taxon>
        <taxon>Cytophagales</taxon>
        <taxon>Hymenobacteraceae</taxon>
        <taxon>Nibribacter</taxon>
    </lineage>
</organism>
<feature type="chain" id="PRO_5027113506" description="Lipocalin-like domain-containing protein" evidence="1">
    <location>
        <begin position="21"/>
        <end position="152"/>
    </location>
</feature>